<keyword evidence="8" id="KW-1185">Reference proteome</keyword>
<comment type="similarity">
    <text evidence="1 4 5">Belongs to the bacterial ribosomal protein bL35 family.</text>
</comment>
<dbReference type="InterPro" id="IPR037229">
    <property type="entry name" value="Ribosomal_bL35_sf"/>
</dbReference>
<evidence type="ECO:0000256" key="2">
    <source>
        <dbReference type="ARBA" id="ARBA00022980"/>
    </source>
</evidence>
<dbReference type="HAMAP" id="MF_00514">
    <property type="entry name" value="Ribosomal_bL35"/>
    <property type="match status" value="1"/>
</dbReference>
<dbReference type="Pfam" id="PF01632">
    <property type="entry name" value="Ribosomal_L35p"/>
    <property type="match status" value="1"/>
</dbReference>
<protein>
    <recommendedName>
        <fullName evidence="4">Large ribosomal subunit protein bL35</fullName>
    </recommendedName>
</protein>
<dbReference type="PANTHER" id="PTHR33343">
    <property type="entry name" value="54S RIBOSOMAL PROTEIN BL35M"/>
    <property type="match status" value="1"/>
</dbReference>
<evidence type="ECO:0000256" key="3">
    <source>
        <dbReference type="ARBA" id="ARBA00023274"/>
    </source>
</evidence>
<name>A0ABU3K9V5_9BACT</name>
<sequence length="67" mass="7557">MARQKLKSHSGAAKRFHRTGTGKFKRRKAGLRHILTTKNAKRKSRLNDSVVVAKVDQTALARLLPYS</sequence>
<evidence type="ECO:0000256" key="6">
    <source>
        <dbReference type="SAM" id="MobiDB-lite"/>
    </source>
</evidence>
<feature type="region of interest" description="Disordered" evidence="6">
    <location>
        <begin position="1"/>
        <end position="28"/>
    </location>
</feature>
<dbReference type="InterPro" id="IPR021137">
    <property type="entry name" value="Ribosomal_bL35-like"/>
</dbReference>
<dbReference type="PRINTS" id="PR00064">
    <property type="entry name" value="RIBOSOMALL35"/>
</dbReference>
<organism evidence="7 8">
    <name type="scientific">Candidatus Nitronereus thalassa</name>
    <dbReference type="NCBI Taxonomy" id="3020898"/>
    <lineage>
        <taxon>Bacteria</taxon>
        <taxon>Pseudomonadati</taxon>
        <taxon>Nitrospirota</taxon>
        <taxon>Nitrospiria</taxon>
        <taxon>Nitrospirales</taxon>
        <taxon>Nitrospiraceae</taxon>
        <taxon>Candidatus Nitronereus</taxon>
    </lineage>
</organism>
<dbReference type="EMBL" id="JAQOUE010000001">
    <property type="protein sequence ID" value="MDT7043078.1"/>
    <property type="molecule type" value="Genomic_DNA"/>
</dbReference>
<reference evidence="7 8" key="1">
    <citation type="journal article" date="2023" name="ISME J.">
        <title>Cultivation and genomic characterization of novel and ubiquitous marine nitrite-oxidizing bacteria from the Nitrospirales.</title>
        <authorList>
            <person name="Mueller A.J."/>
            <person name="Daebeler A."/>
            <person name="Herbold C.W."/>
            <person name="Kirkegaard R.H."/>
            <person name="Daims H."/>
        </authorList>
    </citation>
    <scope>NUCLEOTIDE SEQUENCE [LARGE SCALE GENOMIC DNA]</scope>
    <source>
        <strain evidence="7 8">EB</strain>
    </source>
</reference>
<accession>A0ABU3K9V5</accession>
<dbReference type="PANTHER" id="PTHR33343:SF1">
    <property type="entry name" value="LARGE RIBOSOMAL SUBUNIT PROTEIN BL35M"/>
    <property type="match status" value="1"/>
</dbReference>
<dbReference type="Proteomes" id="UP001250932">
    <property type="component" value="Unassembled WGS sequence"/>
</dbReference>
<evidence type="ECO:0000313" key="7">
    <source>
        <dbReference type="EMBL" id="MDT7043078.1"/>
    </source>
</evidence>
<dbReference type="InterPro" id="IPR001706">
    <property type="entry name" value="Ribosomal_bL35"/>
</dbReference>
<dbReference type="NCBIfam" id="TIGR00001">
    <property type="entry name" value="rpmI_bact"/>
    <property type="match status" value="1"/>
</dbReference>
<evidence type="ECO:0000256" key="1">
    <source>
        <dbReference type="ARBA" id="ARBA00006598"/>
    </source>
</evidence>
<evidence type="ECO:0000313" key="8">
    <source>
        <dbReference type="Proteomes" id="UP001250932"/>
    </source>
</evidence>
<dbReference type="PROSITE" id="PS00936">
    <property type="entry name" value="RIBOSOMAL_L35"/>
    <property type="match status" value="1"/>
</dbReference>
<keyword evidence="2 4" id="KW-0689">Ribosomal protein</keyword>
<dbReference type="RefSeq" id="WP_313833561.1">
    <property type="nucleotide sequence ID" value="NZ_JAQOUE010000001.1"/>
</dbReference>
<dbReference type="InterPro" id="IPR018265">
    <property type="entry name" value="Ribosomal_bL35_CS"/>
</dbReference>
<dbReference type="SUPFAM" id="SSF143034">
    <property type="entry name" value="L35p-like"/>
    <property type="match status" value="1"/>
</dbReference>
<evidence type="ECO:0000256" key="5">
    <source>
        <dbReference type="RuleBase" id="RU000568"/>
    </source>
</evidence>
<dbReference type="GO" id="GO:0005840">
    <property type="term" value="C:ribosome"/>
    <property type="evidence" value="ECO:0007669"/>
    <property type="project" value="UniProtKB-KW"/>
</dbReference>
<evidence type="ECO:0000256" key="4">
    <source>
        <dbReference type="HAMAP-Rule" id="MF_00514"/>
    </source>
</evidence>
<dbReference type="Gene3D" id="4.10.410.60">
    <property type="match status" value="1"/>
</dbReference>
<gene>
    <name evidence="4 7" type="primary">rpmI</name>
    <name evidence="7" type="ORF">PPG34_11995</name>
</gene>
<proteinExistence type="inferred from homology"/>
<keyword evidence="3 4" id="KW-0687">Ribonucleoprotein</keyword>
<comment type="caution">
    <text evidence="7">The sequence shown here is derived from an EMBL/GenBank/DDBJ whole genome shotgun (WGS) entry which is preliminary data.</text>
</comment>